<dbReference type="GO" id="GO:0006543">
    <property type="term" value="P:L-glutamine catabolic process"/>
    <property type="evidence" value="ECO:0007669"/>
    <property type="project" value="TreeGrafter"/>
</dbReference>
<organism evidence="9 10">
    <name type="scientific">Streptomyces koyangensis</name>
    <dbReference type="NCBI Taxonomy" id="188770"/>
    <lineage>
        <taxon>Bacteria</taxon>
        <taxon>Bacillati</taxon>
        <taxon>Actinomycetota</taxon>
        <taxon>Actinomycetes</taxon>
        <taxon>Kitasatosporales</taxon>
        <taxon>Streptomycetaceae</taxon>
        <taxon>Streptomyces</taxon>
        <taxon>Streptomyces aurantiacus group</taxon>
    </lineage>
</organism>
<dbReference type="FunFam" id="3.40.710.10:FF:000005">
    <property type="entry name" value="Glutaminase"/>
    <property type="match status" value="1"/>
</dbReference>
<dbReference type="GO" id="GO:0004359">
    <property type="term" value="F:glutaminase activity"/>
    <property type="evidence" value="ECO:0007669"/>
    <property type="project" value="UniProtKB-UniRule"/>
</dbReference>
<evidence type="ECO:0000256" key="5">
    <source>
        <dbReference type="ARBA" id="ARBA00049534"/>
    </source>
</evidence>
<comment type="catalytic activity">
    <reaction evidence="5 7">
        <text>L-glutamine + H2O = L-glutamate + NH4(+)</text>
        <dbReference type="Rhea" id="RHEA:15889"/>
        <dbReference type="ChEBI" id="CHEBI:15377"/>
        <dbReference type="ChEBI" id="CHEBI:28938"/>
        <dbReference type="ChEBI" id="CHEBI:29985"/>
        <dbReference type="ChEBI" id="CHEBI:58359"/>
        <dbReference type="EC" id="3.5.1.2"/>
    </reaction>
</comment>
<feature type="binding site" evidence="7">
    <location>
        <position position="261"/>
    </location>
    <ligand>
        <name>substrate</name>
    </ligand>
</feature>
<dbReference type="GO" id="GO:0006537">
    <property type="term" value="P:glutamate biosynthetic process"/>
    <property type="evidence" value="ECO:0007669"/>
    <property type="project" value="TreeGrafter"/>
</dbReference>
<comment type="subunit">
    <text evidence="2 7">Homotetramer.</text>
</comment>
<dbReference type="InterPro" id="IPR015868">
    <property type="entry name" value="Glutaminase"/>
</dbReference>
<evidence type="ECO:0000256" key="3">
    <source>
        <dbReference type="ARBA" id="ARBA00012918"/>
    </source>
</evidence>
<feature type="binding site" evidence="7">
    <location>
        <position position="160"/>
    </location>
    <ligand>
        <name>substrate</name>
    </ligand>
</feature>
<evidence type="ECO:0000256" key="4">
    <source>
        <dbReference type="ARBA" id="ARBA00022801"/>
    </source>
</evidence>
<keyword evidence="7" id="KW-0007">Acetylation</keyword>
<evidence type="ECO:0000313" key="10">
    <source>
        <dbReference type="Proteomes" id="UP000259636"/>
    </source>
</evidence>
<dbReference type="Gene3D" id="3.40.710.10">
    <property type="entry name" value="DD-peptidase/beta-lactamase superfamily"/>
    <property type="match status" value="1"/>
</dbReference>
<protein>
    <recommendedName>
        <fullName evidence="6 7">Glutaminase</fullName>
        <ecNumber evidence="3 7">3.5.1.2</ecNumber>
    </recommendedName>
</protein>
<name>A0A385DFR9_9ACTN</name>
<keyword evidence="4 7" id="KW-0378">Hydrolase</keyword>
<dbReference type="InterPro" id="IPR012338">
    <property type="entry name" value="Beta-lactam/transpept-like"/>
</dbReference>
<dbReference type="AlphaFoldDB" id="A0A385DFR9"/>
<feature type="domain" description="STAS" evidence="8">
    <location>
        <begin position="332"/>
        <end position="397"/>
    </location>
</feature>
<dbReference type="Pfam" id="PF04960">
    <property type="entry name" value="Glutaminase"/>
    <property type="match status" value="1"/>
</dbReference>
<dbReference type="PROSITE" id="PS50801">
    <property type="entry name" value="STAS"/>
    <property type="match status" value="1"/>
</dbReference>
<dbReference type="InterPro" id="IPR002645">
    <property type="entry name" value="STAS_dom"/>
</dbReference>
<dbReference type="Proteomes" id="UP000259636">
    <property type="component" value="Chromosome"/>
</dbReference>
<dbReference type="InterPro" id="IPR036513">
    <property type="entry name" value="STAS_dom_sf"/>
</dbReference>
<reference evidence="9 10" key="1">
    <citation type="submission" date="2018-08" db="EMBL/GenBank/DDBJ databases">
        <authorList>
            <person name="Ferrada E.E."/>
            <person name="Latorre B.A."/>
        </authorList>
    </citation>
    <scope>NUCLEOTIDE SEQUENCE [LARGE SCALE GENOMIC DNA]</scope>
    <source>
        <strain evidence="9 10">VK-A60T</strain>
    </source>
</reference>
<dbReference type="RefSeq" id="WP_117350003.1">
    <property type="nucleotide sequence ID" value="NZ_CP031742.1"/>
</dbReference>
<proteinExistence type="inferred from homology"/>
<dbReference type="EMBL" id="CP031742">
    <property type="protein sequence ID" value="AXQ56820.1"/>
    <property type="molecule type" value="Genomic_DNA"/>
</dbReference>
<evidence type="ECO:0000256" key="2">
    <source>
        <dbReference type="ARBA" id="ARBA00011881"/>
    </source>
</evidence>
<dbReference type="HAMAP" id="MF_00313">
    <property type="entry name" value="Glutaminase"/>
    <property type="match status" value="1"/>
</dbReference>
<evidence type="ECO:0000256" key="1">
    <source>
        <dbReference type="ARBA" id="ARBA00011076"/>
    </source>
</evidence>
<evidence type="ECO:0000313" key="9">
    <source>
        <dbReference type="EMBL" id="AXQ56820.1"/>
    </source>
</evidence>
<dbReference type="PANTHER" id="PTHR12544">
    <property type="entry name" value="GLUTAMINASE"/>
    <property type="match status" value="1"/>
</dbReference>
<dbReference type="NCBIfam" id="TIGR03814">
    <property type="entry name" value="Gln_ase"/>
    <property type="match status" value="1"/>
</dbReference>
<evidence type="ECO:0000256" key="7">
    <source>
        <dbReference type="HAMAP-Rule" id="MF_00313"/>
    </source>
</evidence>
<evidence type="ECO:0000259" key="8">
    <source>
        <dbReference type="PROSITE" id="PS50801"/>
    </source>
</evidence>
<dbReference type="SUPFAM" id="SSF52091">
    <property type="entry name" value="SpoIIaa-like"/>
    <property type="match status" value="1"/>
</dbReference>
<dbReference type="KEGG" id="sky:D0C37_20950"/>
<comment type="similarity">
    <text evidence="1 7">Belongs to the glutaminase family.</text>
</comment>
<dbReference type="SUPFAM" id="SSF56601">
    <property type="entry name" value="beta-lactamase/transpeptidase-like"/>
    <property type="match status" value="1"/>
</dbReference>
<feature type="binding site" evidence="7">
    <location>
        <position position="114"/>
    </location>
    <ligand>
        <name>substrate</name>
    </ligand>
</feature>
<gene>
    <name evidence="7" type="primary">glsA</name>
    <name evidence="9" type="ORF">D0C37_20950</name>
</gene>
<feature type="binding site" evidence="7">
    <location>
        <position position="191"/>
    </location>
    <ligand>
        <name>substrate</name>
    </ligand>
</feature>
<feature type="binding site" evidence="7">
    <location>
        <position position="243"/>
    </location>
    <ligand>
        <name>substrate</name>
    </ligand>
</feature>
<sequence length="428" mass="45432">MRSPIPEYLDEVLRTCAGDRAGAVADYVPELAAADAEQLAVAVSAVDGTVYEAGDSRTSFTIQSISKPFTYALALADRGCEAVLAKIGVEPSGEAFNELSLEEGSARPRNPMINVGALTAHTLAGPPGAPREERLERVVSGISAFAGRRLEIDEAVCRSEMETAHRNLAIAHMLRGYEAIEEDAPHVVEDYVRQCSLLVTTRDLALMAATLANGGVQPVTGEQVVSREVVRQVLSVMTTCGMYDAAGDWVTTVGIPAKSGVSGGILGALPGQVGIGVFSPRLDPHGNSVRGVRVCERLSADMGLHLMEAPAPARSVLRGGRVLHGPASRSALVYELQGTIQFAGAERLVHGIAHTPPGHNEVALDLTRVYSMNPVARRMILETVRRLTHDGHAVTLIDPDHVLSDPDAGDGIRPRVVSTWEWGEAPAT</sequence>
<dbReference type="EC" id="3.5.1.2" evidence="3 7"/>
<dbReference type="Gene3D" id="3.30.750.24">
    <property type="entry name" value="STAS domain"/>
    <property type="match status" value="1"/>
</dbReference>
<accession>A0A385DFR9</accession>
<evidence type="ECO:0000256" key="6">
    <source>
        <dbReference type="ARBA" id="ARBA00070405"/>
    </source>
</evidence>
<dbReference type="NCBIfam" id="NF002134">
    <property type="entry name" value="PRK00971.1-4"/>
    <property type="match status" value="1"/>
</dbReference>
<feature type="binding site" evidence="7">
    <location>
        <position position="64"/>
    </location>
    <ligand>
        <name>substrate</name>
    </ligand>
</feature>
<feature type="binding site" evidence="7">
    <location>
        <position position="167"/>
    </location>
    <ligand>
        <name>substrate</name>
    </ligand>
</feature>
<dbReference type="GeneID" id="300116619"/>
<dbReference type="PANTHER" id="PTHR12544:SF29">
    <property type="entry name" value="GLUTAMINASE"/>
    <property type="match status" value="1"/>
</dbReference>